<evidence type="ECO:0000256" key="9">
    <source>
        <dbReference type="ARBA" id="ARBA00023136"/>
    </source>
</evidence>
<feature type="transmembrane region" description="Helical" evidence="12">
    <location>
        <begin position="6"/>
        <end position="24"/>
    </location>
</feature>
<evidence type="ECO:0000256" key="11">
    <source>
        <dbReference type="RuleBase" id="RU000461"/>
    </source>
</evidence>
<dbReference type="InterPro" id="IPR002401">
    <property type="entry name" value="Cyt_P450_E_grp-I"/>
</dbReference>
<dbReference type="PhylomeDB" id="A0A022QUU9"/>
<keyword evidence="12" id="KW-1133">Transmembrane helix</keyword>
<evidence type="ECO:0000313" key="14">
    <source>
        <dbReference type="Proteomes" id="UP000030748"/>
    </source>
</evidence>
<evidence type="ECO:0000256" key="12">
    <source>
        <dbReference type="SAM" id="Phobius"/>
    </source>
</evidence>
<protein>
    <recommendedName>
        <fullName evidence="15">Cytochrome P450</fullName>
    </recommendedName>
</protein>
<evidence type="ECO:0000256" key="8">
    <source>
        <dbReference type="ARBA" id="ARBA00023033"/>
    </source>
</evidence>
<dbReference type="OMA" id="GAYIHEM"/>
<dbReference type="PROSITE" id="PS00086">
    <property type="entry name" value="CYTOCHROME_P450"/>
    <property type="match status" value="1"/>
</dbReference>
<gene>
    <name evidence="13" type="ORF">MIMGU_mgv1a004944mg</name>
</gene>
<comment type="cofactor">
    <cofactor evidence="1 10">
        <name>heme</name>
        <dbReference type="ChEBI" id="CHEBI:30413"/>
    </cofactor>
</comment>
<dbReference type="InterPro" id="IPR001128">
    <property type="entry name" value="Cyt_P450"/>
</dbReference>
<dbReference type="GO" id="GO:0016020">
    <property type="term" value="C:membrane"/>
    <property type="evidence" value="ECO:0000318"/>
    <property type="project" value="GO_Central"/>
</dbReference>
<evidence type="ECO:0000256" key="7">
    <source>
        <dbReference type="ARBA" id="ARBA00023004"/>
    </source>
</evidence>
<keyword evidence="4 10" id="KW-0349">Heme</keyword>
<dbReference type="KEGG" id="egt:105965369"/>
<dbReference type="EMBL" id="KI631018">
    <property type="protein sequence ID" value="EYU31073.1"/>
    <property type="molecule type" value="Genomic_DNA"/>
</dbReference>
<reference evidence="13 14" key="1">
    <citation type="journal article" date="2013" name="Proc. Natl. Acad. Sci. U.S.A.">
        <title>Fine-scale variation in meiotic recombination in Mimulus inferred from population shotgun sequencing.</title>
        <authorList>
            <person name="Hellsten U."/>
            <person name="Wright K.M."/>
            <person name="Jenkins J."/>
            <person name="Shu S."/>
            <person name="Yuan Y."/>
            <person name="Wessler S.R."/>
            <person name="Schmutz J."/>
            <person name="Willis J.H."/>
            <person name="Rokhsar D.S."/>
        </authorList>
    </citation>
    <scope>NUCLEOTIDE SEQUENCE [LARGE SCALE GENOMIC DNA]</scope>
    <source>
        <strain evidence="14">cv. DUN x IM62</strain>
    </source>
</reference>
<dbReference type="PANTHER" id="PTHR47943">
    <property type="entry name" value="CYTOCHROME P450 93A3-LIKE"/>
    <property type="match status" value="1"/>
</dbReference>
<comment type="similarity">
    <text evidence="3 11">Belongs to the cytochrome P450 family.</text>
</comment>
<dbReference type="FunFam" id="1.10.630.10:FF:000011">
    <property type="entry name" value="Cytochrome P450 83B1"/>
    <property type="match status" value="1"/>
</dbReference>
<keyword evidence="6 11" id="KW-0560">Oxidoreductase</keyword>
<organism evidence="13 14">
    <name type="scientific">Erythranthe guttata</name>
    <name type="common">Yellow monkey flower</name>
    <name type="synonym">Mimulus guttatus</name>
    <dbReference type="NCBI Taxonomy" id="4155"/>
    <lineage>
        <taxon>Eukaryota</taxon>
        <taxon>Viridiplantae</taxon>
        <taxon>Streptophyta</taxon>
        <taxon>Embryophyta</taxon>
        <taxon>Tracheophyta</taxon>
        <taxon>Spermatophyta</taxon>
        <taxon>Magnoliopsida</taxon>
        <taxon>eudicotyledons</taxon>
        <taxon>Gunneridae</taxon>
        <taxon>Pentapetalae</taxon>
        <taxon>asterids</taxon>
        <taxon>lamiids</taxon>
        <taxon>Lamiales</taxon>
        <taxon>Phrymaceae</taxon>
        <taxon>Erythranthe</taxon>
    </lineage>
</organism>
<evidence type="ECO:0000256" key="5">
    <source>
        <dbReference type="ARBA" id="ARBA00022723"/>
    </source>
</evidence>
<name>A0A022QUU9_ERYGU</name>
<keyword evidence="12" id="KW-0812">Transmembrane</keyword>
<dbReference type="OrthoDB" id="2789670at2759"/>
<evidence type="ECO:0000256" key="10">
    <source>
        <dbReference type="PIRSR" id="PIRSR602401-1"/>
    </source>
</evidence>
<keyword evidence="7 10" id="KW-0408">Iron</keyword>
<dbReference type="PRINTS" id="PR00463">
    <property type="entry name" value="EP450I"/>
</dbReference>
<dbReference type="GO" id="GO:0016709">
    <property type="term" value="F:oxidoreductase activity, acting on paired donors, with incorporation or reduction of molecular oxygen, NAD(P)H as one donor, and incorporation of one atom of oxygen"/>
    <property type="evidence" value="ECO:0000318"/>
    <property type="project" value="GO_Central"/>
</dbReference>
<feature type="binding site" description="axial binding residue" evidence="10">
    <location>
        <position position="443"/>
    </location>
    <ligand>
        <name>heme</name>
        <dbReference type="ChEBI" id="CHEBI:30413"/>
    </ligand>
    <ligandPart>
        <name>Fe</name>
        <dbReference type="ChEBI" id="CHEBI:18248"/>
    </ligandPart>
</feature>
<dbReference type="PRINTS" id="PR00385">
    <property type="entry name" value="P450"/>
</dbReference>
<proteinExistence type="inferred from homology"/>
<keyword evidence="9 12" id="KW-0472">Membrane</keyword>
<evidence type="ECO:0000256" key="1">
    <source>
        <dbReference type="ARBA" id="ARBA00001971"/>
    </source>
</evidence>
<evidence type="ECO:0000313" key="13">
    <source>
        <dbReference type="EMBL" id="EYU31073.1"/>
    </source>
</evidence>
<dbReference type="GO" id="GO:0005506">
    <property type="term" value="F:iron ion binding"/>
    <property type="evidence" value="ECO:0007669"/>
    <property type="project" value="InterPro"/>
</dbReference>
<evidence type="ECO:0008006" key="15">
    <source>
        <dbReference type="Google" id="ProtNLM"/>
    </source>
</evidence>
<dbReference type="InterPro" id="IPR036396">
    <property type="entry name" value="Cyt_P450_sf"/>
</dbReference>
<dbReference type="SUPFAM" id="SSF48264">
    <property type="entry name" value="Cytochrome P450"/>
    <property type="match status" value="1"/>
</dbReference>
<dbReference type="Gene3D" id="1.10.630.10">
    <property type="entry name" value="Cytochrome P450"/>
    <property type="match status" value="1"/>
</dbReference>
<dbReference type="PANTHER" id="PTHR47943:SF2">
    <property type="entry name" value="CYTOCHROME P450"/>
    <property type="match status" value="1"/>
</dbReference>
<evidence type="ECO:0000256" key="4">
    <source>
        <dbReference type="ARBA" id="ARBA00022617"/>
    </source>
</evidence>
<dbReference type="GO" id="GO:0020037">
    <property type="term" value="F:heme binding"/>
    <property type="evidence" value="ECO:0007669"/>
    <property type="project" value="InterPro"/>
</dbReference>
<dbReference type="STRING" id="4155.A0A022QUU9"/>
<accession>A0A022QUU9</accession>
<keyword evidence="8 11" id="KW-0503">Monooxygenase</keyword>
<comment type="subcellular location">
    <subcellularLocation>
        <location evidence="2">Membrane</location>
        <topology evidence="2">Single-pass membrane protein</topology>
    </subcellularLocation>
</comment>
<dbReference type="AlphaFoldDB" id="A0A022QUU9"/>
<dbReference type="Pfam" id="PF00067">
    <property type="entry name" value="p450"/>
    <property type="match status" value="1"/>
</dbReference>
<keyword evidence="5 10" id="KW-0479">Metal-binding</keyword>
<evidence type="ECO:0000256" key="6">
    <source>
        <dbReference type="ARBA" id="ARBA00023002"/>
    </source>
</evidence>
<keyword evidence="14" id="KW-1185">Reference proteome</keyword>
<dbReference type="InterPro" id="IPR017972">
    <property type="entry name" value="Cyt_P450_CS"/>
</dbReference>
<dbReference type="CDD" id="cd11072">
    <property type="entry name" value="CYP71-like"/>
    <property type="match status" value="1"/>
</dbReference>
<evidence type="ECO:0000256" key="2">
    <source>
        <dbReference type="ARBA" id="ARBA00004167"/>
    </source>
</evidence>
<dbReference type="eggNOG" id="KOG0156">
    <property type="taxonomic scope" value="Eukaryota"/>
</dbReference>
<sequence>MAWFWQTTSAIVIILVIWIIQKFLTMEKKKKKKQPPGPIGLPIIGHFHLLGKNPHQDMHRLSEKHGPIMHLRLGFLPTVVVSSPAGAELFLKTHDLVFAGRPLHQAAKHMVYDGRDIAFGQYGSYWRDIRKLCTLNLLSSHKINQFRHTRKAELSLFVGSFRRAACQREALDVSKMITGLSWDMICMTVFGRKFADSDLDETKGFKSVIEEILQLVAIPNLGDFFPYVGWLDLQGLTRRMKQVHNSFDGFLEKVIEDHGSNNQENTKKDARDFVDTMMAIMDSGEAGFDLDRRHVKAVLADMLIGGTDTTAVTTDWALAELIRHPQIMNKLQQELEQVVGMEQYVEESHLEKLDYLDLVIKETFRLHPIVPLLNHKAMQDCTVDEFHIPKGTRVIVNLLSISRDPNVWQEPEKFSPERFVGIDTDYRGMDFRFIPFGSGRRMCPGIHLGLTSLRLMLAQLIHCFDWELPNGTSPNELNMAEHFGLVTSRDEHLMAIPIYRLHK</sequence>
<evidence type="ECO:0000256" key="3">
    <source>
        <dbReference type="ARBA" id="ARBA00010617"/>
    </source>
</evidence>
<dbReference type="Proteomes" id="UP000030748">
    <property type="component" value="Unassembled WGS sequence"/>
</dbReference>